<sequence>MPTGLLRRADVLMKNFRPGTLTLLGFGTDVLAELNPRRVTGRGQVVRTSLLAAIVGVHAFQGTACTVVGQVGHAQGDHHPSITPYGQFRCEGGAVQLSCGSESPWRRLCAEFGLDAEARMATNADRVANRRQVIELVEAACAGHPAEELPARPVGYARSTRSAPGSRPCHRACSWTSSTPPSAGCASPAPRCASSLPARPARPRPPTATTPRRRCSTPTGPAIRAELAGGTSAAPPPAEPGTEAAPPPR</sequence>
<evidence type="ECO:0000256" key="1">
    <source>
        <dbReference type="ARBA" id="ARBA00022679"/>
    </source>
</evidence>
<dbReference type="SUPFAM" id="SSF89796">
    <property type="entry name" value="CoA-transferase family III (CaiB/BaiF)"/>
    <property type="match status" value="1"/>
</dbReference>
<feature type="compositionally biased region" description="Pro residues" evidence="2">
    <location>
        <begin position="234"/>
        <end position="249"/>
    </location>
</feature>
<dbReference type="PANTHER" id="PTHR48207">
    <property type="entry name" value="SUCCINATE--HYDROXYMETHYLGLUTARATE COA-TRANSFERASE"/>
    <property type="match status" value="1"/>
</dbReference>
<dbReference type="AlphaFoldDB" id="A0A840PR70"/>
<dbReference type="Proteomes" id="UP000578449">
    <property type="component" value="Unassembled WGS sequence"/>
</dbReference>
<proteinExistence type="predicted"/>
<organism evidence="3 4">
    <name type="scientific">Thermocatellispora tengchongensis</name>
    <dbReference type="NCBI Taxonomy" id="1073253"/>
    <lineage>
        <taxon>Bacteria</taxon>
        <taxon>Bacillati</taxon>
        <taxon>Actinomycetota</taxon>
        <taxon>Actinomycetes</taxon>
        <taxon>Streptosporangiales</taxon>
        <taxon>Streptosporangiaceae</taxon>
        <taxon>Thermocatellispora</taxon>
    </lineage>
</organism>
<keyword evidence="1" id="KW-0808">Transferase</keyword>
<dbReference type="PANTHER" id="PTHR48207:SF3">
    <property type="entry name" value="SUCCINATE--HYDROXYMETHYLGLUTARATE COA-TRANSFERASE"/>
    <property type="match status" value="1"/>
</dbReference>
<accession>A0A840PR70</accession>
<evidence type="ECO:0000313" key="3">
    <source>
        <dbReference type="EMBL" id="MBB5138465.1"/>
    </source>
</evidence>
<dbReference type="Pfam" id="PF02515">
    <property type="entry name" value="CoA_transf_3"/>
    <property type="match status" value="1"/>
</dbReference>
<evidence type="ECO:0000256" key="2">
    <source>
        <dbReference type="SAM" id="MobiDB-lite"/>
    </source>
</evidence>
<evidence type="ECO:0000313" key="4">
    <source>
        <dbReference type="Proteomes" id="UP000578449"/>
    </source>
</evidence>
<dbReference type="InterPro" id="IPR023606">
    <property type="entry name" value="CoA-Trfase_III_dom_1_sf"/>
</dbReference>
<dbReference type="Gene3D" id="3.30.1540.10">
    <property type="entry name" value="formyl-coa transferase, domain 3"/>
    <property type="match status" value="1"/>
</dbReference>
<dbReference type="EMBL" id="JACHGN010000023">
    <property type="protein sequence ID" value="MBB5138465.1"/>
    <property type="molecule type" value="Genomic_DNA"/>
</dbReference>
<name>A0A840PR70_9ACTN</name>
<keyword evidence="4" id="KW-1185">Reference proteome</keyword>
<dbReference type="GO" id="GO:0008410">
    <property type="term" value="F:CoA-transferase activity"/>
    <property type="evidence" value="ECO:0007669"/>
    <property type="project" value="TreeGrafter"/>
</dbReference>
<dbReference type="InterPro" id="IPR050483">
    <property type="entry name" value="CoA-transferase_III_domain"/>
</dbReference>
<dbReference type="Gene3D" id="3.40.50.10540">
    <property type="entry name" value="Crotonobetainyl-coa:carnitine coa-transferase, domain 1"/>
    <property type="match status" value="2"/>
</dbReference>
<protein>
    <submittedName>
        <fullName evidence="3">Uncharacterized protein</fullName>
    </submittedName>
</protein>
<feature type="region of interest" description="Disordered" evidence="2">
    <location>
        <begin position="152"/>
        <end position="249"/>
    </location>
</feature>
<gene>
    <name evidence="3" type="ORF">HNP84_008219</name>
</gene>
<comment type="caution">
    <text evidence="3">The sequence shown here is derived from an EMBL/GenBank/DDBJ whole genome shotgun (WGS) entry which is preliminary data.</text>
</comment>
<dbReference type="InterPro" id="IPR003673">
    <property type="entry name" value="CoA-Trfase_fam_III"/>
</dbReference>
<reference evidence="3 4" key="1">
    <citation type="submission" date="2020-08" db="EMBL/GenBank/DDBJ databases">
        <title>Genomic Encyclopedia of Type Strains, Phase IV (KMG-IV): sequencing the most valuable type-strain genomes for metagenomic binning, comparative biology and taxonomic classification.</title>
        <authorList>
            <person name="Goeker M."/>
        </authorList>
    </citation>
    <scope>NUCLEOTIDE SEQUENCE [LARGE SCALE GENOMIC DNA]</scope>
    <source>
        <strain evidence="3 4">DSM 45615</strain>
    </source>
</reference>
<dbReference type="InterPro" id="IPR044855">
    <property type="entry name" value="CoA-Trfase_III_dom3_sf"/>
</dbReference>
<feature type="compositionally biased region" description="Low complexity" evidence="2">
    <location>
        <begin position="176"/>
        <end position="199"/>
    </location>
</feature>